<evidence type="ECO:0000313" key="6">
    <source>
        <dbReference type="EMBL" id="MBD2870941.1"/>
    </source>
</evidence>
<organism evidence="6 7">
    <name type="scientific">Paenibacillus arenilitoris</name>
    <dbReference type="NCBI Taxonomy" id="2772299"/>
    <lineage>
        <taxon>Bacteria</taxon>
        <taxon>Bacillati</taxon>
        <taxon>Bacillota</taxon>
        <taxon>Bacilli</taxon>
        <taxon>Bacillales</taxon>
        <taxon>Paenibacillaceae</taxon>
        <taxon>Paenibacillus</taxon>
    </lineage>
</organism>
<dbReference type="RefSeq" id="WP_190864284.1">
    <property type="nucleotide sequence ID" value="NZ_JACXIY010000025.1"/>
</dbReference>
<dbReference type="PANTHER" id="PTHR30246:SF1">
    <property type="entry name" value="2-DEHYDRO-3-DEOXY-6-PHOSPHOGALACTONATE ALDOLASE-RELATED"/>
    <property type="match status" value="1"/>
</dbReference>
<dbReference type="PANTHER" id="PTHR30246">
    <property type="entry name" value="2-KETO-3-DEOXY-6-PHOSPHOGLUCONATE ALDOLASE"/>
    <property type="match status" value="1"/>
</dbReference>
<dbReference type="InterPro" id="IPR013785">
    <property type="entry name" value="Aldolase_TIM"/>
</dbReference>
<evidence type="ECO:0000256" key="4">
    <source>
        <dbReference type="ARBA" id="ARBA00023239"/>
    </source>
</evidence>
<dbReference type="CDD" id="cd00452">
    <property type="entry name" value="KDPG_aldolase"/>
    <property type="match status" value="1"/>
</dbReference>
<gene>
    <name evidence="6" type="ORF">IDH41_20355</name>
</gene>
<comment type="subunit">
    <text evidence="3">Homotrimer.</text>
</comment>
<evidence type="ECO:0000256" key="5">
    <source>
        <dbReference type="ARBA" id="ARBA00023277"/>
    </source>
</evidence>
<sequence>MGNHRNRFLEELYESPMVIIYRGVQAEDCLQMTKALAEAGIRHFEVTMNSPGAIDAIRLLAELAGDGVRIGAGTVLTAEQVREVSEAGGQFIISPNTNEEVIRTTKRLGLHSIPGAFTPTEIIHARECGADIVKVFPVNVVGPEYIKQLRGPLQDIPLMATGGVRLDMVEELFLSGVNAIGLGVHLLGDEFVASKDWRGLRRQAEKFLAAAGARGRRIS</sequence>
<dbReference type="GO" id="GO:0016829">
    <property type="term" value="F:lyase activity"/>
    <property type="evidence" value="ECO:0007669"/>
    <property type="project" value="UniProtKB-KW"/>
</dbReference>
<evidence type="ECO:0000313" key="7">
    <source>
        <dbReference type="Proteomes" id="UP000632125"/>
    </source>
</evidence>
<comment type="pathway">
    <text evidence="1">Carbohydrate acid metabolism.</text>
</comment>
<accession>A0A927CS70</accession>
<evidence type="ECO:0000256" key="2">
    <source>
        <dbReference type="ARBA" id="ARBA00006906"/>
    </source>
</evidence>
<dbReference type="NCBIfam" id="TIGR01182">
    <property type="entry name" value="eda"/>
    <property type="match status" value="1"/>
</dbReference>
<keyword evidence="4" id="KW-0456">Lyase</keyword>
<dbReference type="Gene3D" id="3.20.20.70">
    <property type="entry name" value="Aldolase class I"/>
    <property type="match status" value="1"/>
</dbReference>
<name>A0A927CS70_9BACL</name>
<evidence type="ECO:0000256" key="1">
    <source>
        <dbReference type="ARBA" id="ARBA00004761"/>
    </source>
</evidence>
<dbReference type="SUPFAM" id="SSF51569">
    <property type="entry name" value="Aldolase"/>
    <property type="match status" value="1"/>
</dbReference>
<protein>
    <submittedName>
        <fullName evidence="6">Bifunctional 4-hydroxy-2-oxoglutarate aldolase/2-dehydro-3-deoxy-phosphogluconate aldolase</fullName>
    </submittedName>
</protein>
<dbReference type="InterPro" id="IPR000887">
    <property type="entry name" value="Aldlse_KDPG_KHG"/>
</dbReference>
<evidence type="ECO:0000256" key="3">
    <source>
        <dbReference type="ARBA" id="ARBA00011233"/>
    </source>
</evidence>
<keyword evidence="5" id="KW-0119">Carbohydrate metabolism</keyword>
<proteinExistence type="inferred from homology"/>
<comment type="caution">
    <text evidence="6">The sequence shown here is derived from an EMBL/GenBank/DDBJ whole genome shotgun (WGS) entry which is preliminary data.</text>
</comment>
<comment type="similarity">
    <text evidence="2">Belongs to the KHG/KDPG aldolase family.</text>
</comment>
<dbReference type="Pfam" id="PF01081">
    <property type="entry name" value="Aldolase"/>
    <property type="match status" value="1"/>
</dbReference>
<reference evidence="6" key="1">
    <citation type="submission" date="2020-09" db="EMBL/GenBank/DDBJ databases">
        <title>A novel bacterium of genus Paenibacillus, isolated from South China Sea.</title>
        <authorList>
            <person name="Huang H."/>
            <person name="Mo K."/>
            <person name="Hu Y."/>
        </authorList>
    </citation>
    <scope>NUCLEOTIDE SEQUENCE</scope>
    <source>
        <strain evidence="6">IB182493</strain>
    </source>
</reference>
<keyword evidence="7" id="KW-1185">Reference proteome</keyword>
<dbReference type="Proteomes" id="UP000632125">
    <property type="component" value="Unassembled WGS sequence"/>
</dbReference>
<dbReference type="AlphaFoldDB" id="A0A927CS70"/>
<dbReference type="EMBL" id="JACXIY010000025">
    <property type="protein sequence ID" value="MBD2870941.1"/>
    <property type="molecule type" value="Genomic_DNA"/>
</dbReference>